<organism evidence="2 3">
    <name type="scientific">Formosa sediminum</name>
    <dbReference type="NCBI Taxonomy" id="2594004"/>
    <lineage>
        <taxon>Bacteria</taxon>
        <taxon>Pseudomonadati</taxon>
        <taxon>Bacteroidota</taxon>
        <taxon>Flavobacteriia</taxon>
        <taxon>Flavobacteriales</taxon>
        <taxon>Flavobacteriaceae</taxon>
        <taxon>Formosa</taxon>
    </lineage>
</organism>
<dbReference type="Proteomes" id="UP000319209">
    <property type="component" value="Chromosome"/>
</dbReference>
<feature type="chain" id="PRO_5021973795" evidence="1">
    <location>
        <begin position="22"/>
        <end position="197"/>
    </location>
</feature>
<proteinExistence type="predicted"/>
<keyword evidence="3" id="KW-1185">Reference proteome</keyword>
<reference evidence="2 3" key="1">
    <citation type="submission" date="2019-07" db="EMBL/GenBank/DDBJ databases">
        <title>Genome sequencing for Formosa sp. PS13.</title>
        <authorList>
            <person name="Park S.-J."/>
        </authorList>
    </citation>
    <scope>NUCLEOTIDE SEQUENCE [LARGE SCALE GENOMIC DNA]</scope>
    <source>
        <strain evidence="2 3">PS13</strain>
    </source>
</reference>
<dbReference type="AlphaFoldDB" id="A0A516GSS2"/>
<accession>A0A516GSS2</accession>
<protein>
    <submittedName>
        <fullName evidence="2">Uncharacterized protein</fullName>
    </submittedName>
</protein>
<gene>
    <name evidence="2" type="ORF">FNB79_11540</name>
</gene>
<dbReference type="KEGG" id="fop:FNB79_11540"/>
<name>A0A516GSS2_9FLAO</name>
<evidence type="ECO:0000256" key="1">
    <source>
        <dbReference type="SAM" id="SignalP"/>
    </source>
</evidence>
<dbReference type="RefSeq" id="WP_143381455.1">
    <property type="nucleotide sequence ID" value="NZ_CP041637.1"/>
</dbReference>
<dbReference type="OrthoDB" id="982449at2"/>
<evidence type="ECO:0000313" key="3">
    <source>
        <dbReference type="Proteomes" id="UP000319209"/>
    </source>
</evidence>
<evidence type="ECO:0000313" key="2">
    <source>
        <dbReference type="EMBL" id="QDO94571.1"/>
    </source>
</evidence>
<keyword evidence="1" id="KW-0732">Signal</keyword>
<feature type="signal peptide" evidence="1">
    <location>
        <begin position="1"/>
        <end position="21"/>
    </location>
</feature>
<sequence length="197" mass="22658">MTFKNSILTVLFLSFCTVGFAQDYKKNIESEFNDYLNSIVNMDFEKSMEYITPEFFEIIPKTQLITIMEQTFNNPSMEFEIINPKIISVADAEKIDSKHYAILSYSSEMNIKINSSAEETETQENNRLSLTKASFEQTFGAENVSYNTETGVYNINAVKDAYAISENGKTDWKFLVIEKSQKIILEKILPKTLIDRL</sequence>
<dbReference type="EMBL" id="CP041637">
    <property type="protein sequence ID" value="QDO94571.1"/>
    <property type="molecule type" value="Genomic_DNA"/>
</dbReference>